<dbReference type="Pfam" id="PF24852">
    <property type="entry name" value="DUF7726"/>
    <property type="match status" value="2"/>
</dbReference>
<dbReference type="InterPro" id="IPR056143">
    <property type="entry name" value="DUF7726"/>
</dbReference>
<feature type="compositionally biased region" description="Low complexity" evidence="1">
    <location>
        <begin position="99"/>
        <end position="113"/>
    </location>
</feature>
<comment type="caution">
    <text evidence="3">The sequence shown here is derived from an EMBL/GenBank/DDBJ whole genome shotgun (WGS) entry which is preliminary data.</text>
</comment>
<proteinExistence type="predicted"/>
<evidence type="ECO:0000259" key="2">
    <source>
        <dbReference type="Pfam" id="PF24852"/>
    </source>
</evidence>
<feature type="region of interest" description="Disordered" evidence="1">
    <location>
        <begin position="1"/>
        <end position="22"/>
    </location>
</feature>
<dbReference type="EMBL" id="JADGJH010001352">
    <property type="protein sequence ID" value="KAJ3114604.1"/>
    <property type="molecule type" value="Genomic_DNA"/>
</dbReference>
<keyword evidence="4" id="KW-1185">Reference proteome</keyword>
<protein>
    <recommendedName>
        <fullName evidence="2">DUF7726 domain-containing protein</fullName>
    </recommendedName>
</protein>
<evidence type="ECO:0000313" key="3">
    <source>
        <dbReference type="EMBL" id="KAJ3114604.1"/>
    </source>
</evidence>
<feature type="domain" description="DUF7726" evidence="2">
    <location>
        <begin position="136"/>
        <end position="183"/>
    </location>
</feature>
<evidence type="ECO:0000256" key="1">
    <source>
        <dbReference type="SAM" id="MobiDB-lite"/>
    </source>
</evidence>
<feature type="region of interest" description="Disordered" evidence="1">
    <location>
        <begin position="89"/>
        <end position="113"/>
    </location>
</feature>
<dbReference type="PANTHER" id="PTHR42339">
    <property type="entry name" value="HISTONE H1"/>
    <property type="match status" value="1"/>
</dbReference>
<name>A0AAD5SZJ3_9FUNG</name>
<organism evidence="3 4">
    <name type="scientific">Physocladia obscura</name>
    <dbReference type="NCBI Taxonomy" id="109957"/>
    <lineage>
        <taxon>Eukaryota</taxon>
        <taxon>Fungi</taxon>
        <taxon>Fungi incertae sedis</taxon>
        <taxon>Chytridiomycota</taxon>
        <taxon>Chytridiomycota incertae sedis</taxon>
        <taxon>Chytridiomycetes</taxon>
        <taxon>Chytridiales</taxon>
        <taxon>Chytriomycetaceae</taxon>
        <taxon>Physocladia</taxon>
    </lineage>
</organism>
<sequence>MSGKIELPPPGLDEDPSESWMPKLNCDQLRRRINAFLATKSMTQKAHSTNSNSFRRFKGTMTGINSALFGSGNWFFECLDVAEKQTKQEAKKEAKRNPKSNSSSSSSDVIPSASSSKKSAATFLEKIAAVSLSMKSKSAFLFALENVNSSSLGSFLAQRGPEAGHGIVAYHRKAYAFFEKKRIAFNEPKTPKRIKNETEYPDGFSTEPDRRHVYIVPVGLNRRFYDPW</sequence>
<dbReference type="PANTHER" id="PTHR42339:SF1">
    <property type="entry name" value="HISTONE H1"/>
    <property type="match status" value="1"/>
</dbReference>
<dbReference type="Proteomes" id="UP001211907">
    <property type="component" value="Unassembled WGS sequence"/>
</dbReference>
<accession>A0AAD5SZJ3</accession>
<gene>
    <name evidence="3" type="ORF">HK100_001605</name>
</gene>
<dbReference type="AlphaFoldDB" id="A0AAD5SZJ3"/>
<reference evidence="3" key="1">
    <citation type="submission" date="2020-05" db="EMBL/GenBank/DDBJ databases">
        <title>Phylogenomic resolution of chytrid fungi.</title>
        <authorList>
            <person name="Stajich J.E."/>
            <person name="Amses K."/>
            <person name="Simmons R."/>
            <person name="Seto K."/>
            <person name="Myers J."/>
            <person name="Bonds A."/>
            <person name="Quandt C.A."/>
            <person name="Barry K."/>
            <person name="Liu P."/>
            <person name="Grigoriev I."/>
            <person name="Longcore J.E."/>
            <person name="James T.Y."/>
        </authorList>
    </citation>
    <scope>NUCLEOTIDE SEQUENCE</scope>
    <source>
        <strain evidence="3">JEL0513</strain>
    </source>
</reference>
<feature type="non-terminal residue" evidence="3">
    <location>
        <position position="1"/>
    </location>
</feature>
<evidence type="ECO:0000313" key="4">
    <source>
        <dbReference type="Proteomes" id="UP001211907"/>
    </source>
</evidence>
<feature type="domain" description="DUF7726" evidence="2">
    <location>
        <begin position="23"/>
        <end position="79"/>
    </location>
</feature>